<dbReference type="EC" id="2.3.1.-" evidence="5"/>
<dbReference type="InterPro" id="IPR036388">
    <property type="entry name" value="WH-like_DNA-bd_sf"/>
</dbReference>
<protein>
    <submittedName>
        <fullName evidence="5">GNAT family N-acetyltransferase</fullName>
        <ecNumber evidence="5">2.3.1.-</ecNumber>
    </submittedName>
</protein>
<keyword evidence="5" id="KW-0012">Acyltransferase</keyword>
<dbReference type="InterPro" id="IPR050769">
    <property type="entry name" value="NAT_camello-type"/>
</dbReference>
<name>A0ABV7H3Q3_9BURK</name>
<comment type="caution">
    <text evidence="5">The sequence shown here is derived from an EMBL/GenBank/DDBJ whole genome shotgun (WGS) entry which is preliminary data.</text>
</comment>
<dbReference type="InterPro" id="IPR000182">
    <property type="entry name" value="GNAT_dom"/>
</dbReference>
<dbReference type="InterPro" id="IPR000835">
    <property type="entry name" value="HTH_MarR-typ"/>
</dbReference>
<keyword evidence="1 5" id="KW-0808">Transferase</keyword>
<proteinExistence type="predicted"/>
<dbReference type="GO" id="GO:0016746">
    <property type="term" value="F:acyltransferase activity"/>
    <property type="evidence" value="ECO:0007669"/>
    <property type="project" value="UniProtKB-KW"/>
</dbReference>
<dbReference type="Gene3D" id="3.40.630.30">
    <property type="match status" value="1"/>
</dbReference>
<dbReference type="Pfam" id="PF00583">
    <property type="entry name" value="Acetyltransf_1"/>
    <property type="match status" value="1"/>
</dbReference>
<dbReference type="Gene3D" id="1.10.10.10">
    <property type="entry name" value="Winged helix-like DNA-binding domain superfamily/Winged helix DNA-binding domain"/>
    <property type="match status" value="1"/>
</dbReference>
<feature type="domain" description="HTH marR-type" evidence="3">
    <location>
        <begin position="21"/>
        <end position="159"/>
    </location>
</feature>
<evidence type="ECO:0000259" key="3">
    <source>
        <dbReference type="PROSITE" id="PS50995"/>
    </source>
</evidence>
<gene>
    <name evidence="5" type="ORF">ACFOEN_05445</name>
</gene>
<dbReference type="PROSITE" id="PS50995">
    <property type="entry name" value="HTH_MARR_2"/>
    <property type="match status" value="1"/>
</dbReference>
<dbReference type="Pfam" id="PF01047">
    <property type="entry name" value="MarR"/>
    <property type="match status" value="1"/>
</dbReference>
<dbReference type="EMBL" id="JBHRTI010000003">
    <property type="protein sequence ID" value="MFC3147084.1"/>
    <property type="molecule type" value="Genomic_DNA"/>
</dbReference>
<evidence type="ECO:0000259" key="4">
    <source>
        <dbReference type="PROSITE" id="PS51186"/>
    </source>
</evidence>
<dbReference type="Proteomes" id="UP001595556">
    <property type="component" value="Unassembled WGS sequence"/>
</dbReference>
<dbReference type="PROSITE" id="PS51186">
    <property type="entry name" value="GNAT"/>
    <property type="match status" value="1"/>
</dbReference>
<evidence type="ECO:0000313" key="6">
    <source>
        <dbReference type="Proteomes" id="UP001595556"/>
    </source>
</evidence>
<accession>A0ABV7H3Q3</accession>
<dbReference type="RefSeq" id="WP_377301813.1">
    <property type="nucleotide sequence ID" value="NZ_CP180191.1"/>
</dbReference>
<keyword evidence="6" id="KW-1185">Reference proteome</keyword>
<organism evidence="5 6">
    <name type="scientific">Piscinibacterium candidicorallinum</name>
    <dbReference type="NCBI Taxonomy" id="1793872"/>
    <lineage>
        <taxon>Bacteria</taxon>
        <taxon>Pseudomonadati</taxon>
        <taxon>Pseudomonadota</taxon>
        <taxon>Betaproteobacteria</taxon>
        <taxon>Burkholderiales</taxon>
        <taxon>Piscinibacterium</taxon>
    </lineage>
</organism>
<feature type="region of interest" description="Disordered" evidence="2">
    <location>
        <begin position="1"/>
        <end position="24"/>
    </location>
</feature>
<dbReference type="SUPFAM" id="SSF46785">
    <property type="entry name" value="Winged helix' DNA-binding domain"/>
    <property type="match status" value="1"/>
</dbReference>
<dbReference type="PANTHER" id="PTHR13947">
    <property type="entry name" value="GNAT FAMILY N-ACETYLTRANSFERASE"/>
    <property type="match status" value="1"/>
</dbReference>
<dbReference type="SUPFAM" id="SSF55729">
    <property type="entry name" value="Acyl-CoA N-acyltransferases (Nat)"/>
    <property type="match status" value="1"/>
</dbReference>
<sequence>MVTRNAPEASDTQAPSADPPASPLAERAARLRAFNRFYTHRIGATRQDYQDSPYTLAEMRILYELAHRDGATLSSLSHELGLDAGYLSRTLKRFTQQGLVAKWQSKADHRQMLLTLTKAGREAFAPFDVRSQQQAESLLAALPEAGQTELIAHLAQAEALLTGSRTDVELRTHRPGDMGWVIEAHARLYAQEYGFNGEFELMVAEICAHFLKHFDPERERCWIVERAGQRLGCAFVVQKSKAVAQLRCVLLEPAARGLGLGRRLVNEAIGFARDCGYREMVLQTNDCLHAARALYEQAGFTLKSEEQHERFGVKLVGQEWVLNLDGRK</sequence>
<evidence type="ECO:0000256" key="2">
    <source>
        <dbReference type="SAM" id="MobiDB-lite"/>
    </source>
</evidence>
<feature type="domain" description="N-acetyltransferase" evidence="4">
    <location>
        <begin position="168"/>
        <end position="325"/>
    </location>
</feature>
<dbReference type="CDD" id="cd04301">
    <property type="entry name" value="NAT_SF"/>
    <property type="match status" value="1"/>
</dbReference>
<dbReference type="InterPro" id="IPR016181">
    <property type="entry name" value="Acyl_CoA_acyltransferase"/>
</dbReference>
<dbReference type="SMART" id="SM00347">
    <property type="entry name" value="HTH_MARR"/>
    <property type="match status" value="1"/>
</dbReference>
<reference evidence="6" key="1">
    <citation type="journal article" date="2019" name="Int. J. Syst. Evol. Microbiol.">
        <title>The Global Catalogue of Microorganisms (GCM) 10K type strain sequencing project: providing services to taxonomists for standard genome sequencing and annotation.</title>
        <authorList>
            <consortium name="The Broad Institute Genomics Platform"/>
            <consortium name="The Broad Institute Genome Sequencing Center for Infectious Disease"/>
            <person name="Wu L."/>
            <person name="Ma J."/>
        </authorList>
    </citation>
    <scope>NUCLEOTIDE SEQUENCE [LARGE SCALE GENOMIC DNA]</scope>
    <source>
        <strain evidence="6">KCTC 52168</strain>
    </source>
</reference>
<evidence type="ECO:0000313" key="5">
    <source>
        <dbReference type="EMBL" id="MFC3147084.1"/>
    </source>
</evidence>
<dbReference type="InterPro" id="IPR036390">
    <property type="entry name" value="WH_DNA-bd_sf"/>
</dbReference>
<dbReference type="PANTHER" id="PTHR13947:SF37">
    <property type="entry name" value="LD18367P"/>
    <property type="match status" value="1"/>
</dbReference>
<evidence type="ECO:0000256" key="1">
    <source>
        <dbReference type="ARBA" id="ARBA00022679"/>
    </source>
</evidence>